<evidence type="ECO:0000313" key="3">
    <source>
        <dbReference type="Proteomes" id="UP000887572"/>
    </source>
</evidence>
<sequence length="194" mass="20712">MISLIAFAIVMVSVAEGLKCGVKYDVGEKFSQDTLDEFDCVVDGHRCVYAECLGAQSPAWPKFADCKHPNSVNCTHLTRECEEQGGKGCCYVCGTDLCNSKGWTCGAKPSTPEATTSTTASTVPPPTPEATTASTTVPDVPAKTTSSYMTKLPDFPTTSFAATSETSTARSAAFRRENFFSGCVILFIVIELLM</sequence>
<feature type="compositionally biased region" description="Low complexity" evidence="1">
    <location>
        <begin position="129"/>
        <end position="138"/>
    </location>
</feature>
<evidence type="ECO:0000256" key="2">
    <source>
        <dbReference type="SAM" id="SignalP"/>
    </source>
</evidence>
<organism evidence="3 4">
    <name type="scientific">Globodera rostochiensis</name>
    <name type="common">Golden nematode worm</name>
    <name type="synonym">Heterodera rostochiensis</name>
    <dbReference type="NCBI Taxonomy" id="31243"/>
    <lineage>
        <taxon>Eukaryota</taxon>
        <taxon>Metazoa</taxon>
        <taxon>Ecdysozoa</taxon>
        <taxon>Nematoda</taxon>
        <taxon>Chromadorea</taxon>
        <taxon>Rhabditida</taxon>
        <taxon>Tylenchina</taxon>
        <taxon>Tylenchomorpha</taxon>
        <taxon>Tylenchoidea</taxon>
        <taxon>Heteroderidae</taxon>
        <taxon>Heteroderinae</taxon>
        <taxon>Globodera</taxon>
    </lineage>
</organism>
<name>A0A914GVV5_GLORO</name>
<feature type="chain" id="PRO_5037409833" evidence="2">
    <location>
        <begin position="18"/>
        <end position="194"/>
    </location>
</feature>
<dbReference type="AlphaFoldDB" id="A0A914GVV5"/>
<feature type="region of interest" description="Disordered" evidence="1">
    <location>
        <begin position="110"/>
        <end position="141"/>
    </location>
</feature>
<dbReference type="Proteomes" id="UP000887572">
    <property type="component" value="Unplaced"/>
</dbReference>
<feature type="signal peptide" evidence="2">
    <location>
        <begin position="1"/>
        <end position="17"/>
    </location>
</feature>
<dbReference type="WBParaSite" id="Gr19_v10_g11669.t1">
    <property type="protein sequence ID" value="Gr19_v10_g11669.t1"/>
    <property type="gene ID" value="Gr19_v10_g11669"/>
</dbReference>
<keyword evidence="3" id="KW-1185">Reference proteome</keyword>
<protein>
    <submittedName>
        <fullName evidence="4">Uncharacterized protein</fullName>
    </submittedName>
</protein>
<proteinExistence type="predicted"/>
<accession>A0A914GVV5</accession>
<feature type="compositionally biased region" description="Low complexity" evidence="1">
    <location>
        <begin position="110"/>
        <end position="122"/>
    </location>
</feature>
<evidence type="ECO:0000256" key="1">
    <source>
        <dbReference type="SAM" id="MobiDB-lite"/>
    </source>
</evidence>
<reference evidence="4" key="1">
    <citation type="submission" date="2022-11" db="UniProtKB">
        <authorList>
            <consortium name="WormBaseParasite"/>
        </authorList>
    </citation>
    <scope>IDENTIFICATION</scope>
</reference>
<evidence type="ECO:0000313" key="4">
    <source>
        <dbReference type="WBParaSite" id="Gr19_v10_g11669.t1"/>
    </source>
</evidence>
<keyword evidence="2" id="KW-0732">Signal</keyword>